<dbReference type="OrthoDB" id="5375688at2759"/>
<reference evidence="2 3" key="1">
    <citation type="journal article" date="2015" name="Fungal Genet. Biol.">
        <title>Evolution of novel wood decay mechanisms in Agaricales revealed by the genome sequences of Fistulina hepatica and Cylindrobasidium torrendii.</title>
        <authorList>
            <person name="Floudas D."/>
            <person name="Held B.W."/>
            <person name="Riley R."/>
            <person name="Nagy L.G."/>
            <person name="Koehler G."/>
            <person name="Ransdell A.S."/>
            <person name="Younus H."/>
            <person name="Chow J."/>
            <person name="Chiniquy J."/>
            <person name="Lipzen A."/>
            <person name="Tritt A."/>
            <person name="Sun H."/>
            <person name="Haridas S."/>
            <person name="LaButti K."/>
            <person name="Ohm R.A."/>
            <person name="Kues U."/>
            <person name="Blanchette R.A."/>
            <person name="Grigoriev I.V."/>
            <person name="Minto R.E."/>
            <person name="Hibbett D.S."/>
        </authorList>
    </citation>
    <scope>NUCLEOTIDE SEQUENCE [LARGE SCALE GENOMIC DNA]</scope>
    <source>
        <strain evidence="2 3">FP15055 ss-10</strain>
    </source>
</reference>
<evidence type="ECO:0000256" key="1">
    <source>
        <dbReference type="SAM" id="MobiDB-lite"/>
    </source>
</evidence>
<accession>A0A0D7BE43</accession>
<evidence type="ECO:0000313" key="3">
    <source>
        <dbReference type="Proteomes" id="UP000054007"/>
    </source>
</evidence>
<organism evidence="2 3">
    <name type="scientific">Cylindrobasidium torrendii FP15055 ss-10</name>
    <dbReference type="NCBI Taxonomy" id="1314674"/>
    <lineage>
        <taxon>Eukaryota</taxon>
        <taxon>Fungi</taxon>
        <taxon>Dikarya</taxon>
        <taxon>Basidiomycota</taxon>
        <taxon>Agaricomycotina</taxon>
        <taxon>Agaricomycetes</taxon>
        <taxon>Agaricomycetidae</taxon>
        <taxon>Agaricales</taxon>
        <taxon>Marasmiineae</taxon>
        <taxon>Physalacriaceae</taxon>
        <taxon>Cylindrobasidium</taxon>
    </lineage>
</organism>
<keyword evidence="3" id="KW-1185">Reference proteome</keyword>
<feature type="compositionally biased region" description="Polar residues" evidence="1">
    <location>
        <begin position="51"/>
        <end position="62"/>
    </location>
</feature>
<proteinExistence type="predicted"/>
<dbReference type="EMBL" id="KN880495">
    <property type="protein sequence ID" value="KIY68802.1"/>
    <property type="molecule type" value="Genomic_DNA"/>
</dbReference>
<feature type="region of interest" description="Disordered" evidence="1">
    <location>
        <begin position="51"/>
        <end position="92"/>
    </location>
</feature>
<dbReference type="AlphaFoldDB" id="A0A0D7BE43"/>
<sequence length="176" mass="19446">MADAKNEGHATIPGATVYYLHKAPEDAVELKAELKVLHAFLVKWNSNTGDDPSFSPRSTRTEPQLPVDTKAPPPATRLVVTSKTHKSTHASSADQAKHLSVYVCTDDSWALDPHEYGAVVHVFPVNENPANGYQGYFMFSKKRQKLNSLAIKESLEKAEANNFGRLDEDGEFHPSE</sequence>
<protein>
    <submittedName>
        <fullName evidence="2">Uncharacterized protein</fullName>
    </submittedName>
</protein>
<dbReference type="Proteomes" id="UP000054007">
    <property type="component" value="Unassembled WGS sequence"/>
</dbReference>
<name>A0A0D7BE43_9AGAR</name>
<gene>
    <name evidence="2" type="ORF">CYLTODRAFT_410066</name>
</gene>
<evidence type="ECO:0000313" key="2">
    <source>
        <dbReference type="EMBL" id="KIY68802.1"/>
    </source>
</evidence>